<gene>
    <name evidence="10" type="ORF">CQW49_21910</name>
</gene>
<dbReference type="GO" id="GO:0015562">
    <property type="term" value="F:efflux transmembrane transporter activity"/>
    <property type="evidence" value="ECO:0007669"/>
    <property type="project" value="InterPro"/>
</dbReference>
<dbReference type="FunFam" id="1.20.1640.10:FF:000001">
    <property type="entry name" value="Efflux pump membrane transporter"/>
    <property type="match status" value="1"/>
</dbReference>
<feature type="transmembrane region" description="Helical" evidence="9">
    <location>
        <begin position="340"/>
        <end position="359"/>
    </location>
</feature>
<dbReference type="NCBIfam" id="TIGR00915">
    <property type="entry name" value="2A0602"/>
    <property type="match status" value="1"/>
</dbReference>
<dbReference type="Gene3D" id="3.30.70.1320">
    <property type="entry name" value="Multidrug efflux transporter AcrB pore domain like"/>
    <property type="match status" value="1"/>
</dbReference>
<evidence type="ECO:0000313" key="11">
    <source>
        <dbReference type="Proteomes" id="UP000230709"/>
    </source>
</evidence>
<dbReference type="InterPro" id="IPR001036">
    <property type="entry name" value="Acrflvin-R"/>
</dbReference>
<evidence type="ECO:0000256" key="5">
    <source>
        <dbReference type="ARBA" id="ARBA00022519"/>
    </source>
</evidence>
<dbReference type="STRING" id="595536.GCA_000178815_00131"/>
<evidence type="ECO:0000313" key="10">
    <source>
        <dbReference type="EMBL" id="ATQ70646.1"/>
    </source>
</evidence>
<feature type="transmembrane region" description="Helical" evidence="9">
    <location>
        <begin position="971"/>
        <end position="991"/>
    </location>
</feature>
<keyword evidence="5 9" id="KW-0997">Cell inner membrane</keyword>
<evidence type="ECO:0000256" key="3">
    <source>
        <dbReference type="ARBA" id="ARBA00022448"/>
    </source>
</evidence>
<feature type="transmembrane region" description="Helical" evidence="9">
    <location>
        <begin position="926"/>
        <end position="950"/>
    </location>
</feature>
<dbReference type="RefSeq" id="WP_003613830.1">
    <property type="nucleotide sequence ID" value="NZ_ADVE02000002.1"/>
</dbReference>
<evidence type="ECO:0000256" key="2">
    <source>
        <dbReference type="ARBA" id="ARBA00010942"/>
    </source>
</evidence>
<feature type="transmembrane region" description="Helical" evidence="9">
    <location>
        <begin position="12"/>
        <end position="32"/>
    </location>
</feature>
<dbReference type="PRINTS" id="PR00702">
    <property type="entry name" value="ACRIFLAVINRP"/>
</dbReference>
<dbReference type="InterPro" id="IPR027463">
    <property type="entry name" value="AcrB_DN_DC_subdom"/>
</dbReference>
<evidence type="ECO:0000256" key="4">
    <source>
        <dbReference type="ARBA" id="ARBA00022475"/>
    </source>
</evidence>
<comment type="subcellular location">
    <subcellularLocation>
        <location evidence="1 9">Cell inner membrane</location>
        <topology evidence="1 9">Multi-pass membrane protein</topology>
    </subcellularLocation>
</comment>
<dbReference type="SUPFAM" id="SSF82714">
    <property type="entry name" value="Multidrug efflux transporter AcrB TolC docking domain, DN and DC subdomains"/>
    <property type="match status" value="2"/>
</dbReference>
<feature type="transmembrane region" description="Helical" evidence="9">
    <location>
        <begin position="470"/>
        <end position="497"/>
    </location>
</feature>
<dbReference type="Proteomes" id="UP000230709">
    <property type="component" value="Plasmid pOB3b1"/>
</dbReference>
<geneLocation type="plasmid" evidence="11">
    <name>pob3b1</name>
</geneLocation>
<dbReference type="FunFam" id="3.30.2090.10:FF:000001">
    <property type="entry name" value="Efflux pump membrane transporter"/>
    <property type="match status" value="1"/>
</dbReference>
<dbReference type="FunFam" id="3.30.70.1430:FF:000001">
    <property type="entry name" value="Efflux pump membrane transporter"/>
    <property type="match status" value="1"/>
</dbReference>
<dbReference type="SUPFAM" id="SSF82693">
    <property type="entry name" value="Multidrug efflux transporter AcrB pore domain, PN1, PN2, PC1 and PC2 subdomains"/>
    <property type="match status" value="4"/>
</dbReference>
<keyword evidence="4" id="KW-1003">Cell membrane</keyword>
<feature type="transmembrane region" description="Helical" evidence="9">
    <location>
        <begin position="997"/>
        <end position="1025"/>
    </location>
</feature>
<dbReference type="Gene3D" id="3.30.70.1440">
    <property type="entry name" value="Multidrug efflux transporter AcrB pore domain"/>
    <property type="match status" value="1"/>
</dbReference>
<feature type="transmembrane region" description="Helical" evidence="9">
    <location>
        <begin position="366"/>
        <end position="390"/>
    </location>
</feature>
<feature type="transmembrane region" description="Helical" evidence="9">
    <location>
        <begin position="871"/>
        <end position="889"/>
    </location>
</feature>
<dbReference type="Pfam" id="PF00873">
    <property type="entry name" value="ACR_tran"/>
    <property type="match status" value="1"/>
</dbReference>
<dbReference type="NCBIfam" id="NF000282">
    <property type="entry name" value="RND_permease_1"/>
    <property type="match status" value="1"/>
</dbReference>
<dbReference type="AlphaFoldDB" id="A0A2D2D6L5"/>
<dbReference type="SUPFAM" id="SSF82866">
    <property type="entry name" value="Multidrug efflux transporter AcrB transmembrane domain"/>
    <property type="match status" value="2"/>
</dbReference>
<dbReference type="PANTHER" id="PTHR32063">
    <property type="match status" value="1"/>
</dbReference>
<sequence length="1054" mass="112928">MSRFFIDRPVFAWVLGLIVMLLGGISIFRLPIAQYPSIAPPQISITVTYPGASAQTVMDTVVRPILQQMSGLDGLEYLLSTAQSNGSMEIDLTFAQGVDPNIAQVQVQNKLSLAQPNLPTEVTQQGIKVNKSVKSFMLIVGVYSDDGAMSAIDIDDYVSSNLKDPLTRITGVGDFTSFGSEYAMRIWLDPDKLNKYSLTVGDVTSALTAQNVQVSSGELGGLPASRGNRLDAAIIGPARLETPEQFENILLKVNPSGSQVRLMDVARVEIGAQSYSTTSLYNGKPFGALALKLAPGANQLSTEAAVRAELGRLEKFFPPGLKLAYPLDTEPFITLSIEEVVKTLFEAVALVFVVMLVFLQNFRSTLIPTIAVPIVLLGTFGVLAAFGYSINTLTMLAMVLAVGLLVDDAIVVVENVERLMSEKRLSPRDATRASMDEISGALVGIALVLSAVFLPMAFFGGSTGVIYRQFSVTIVSAMALSVLVALILTPALCATLLKEPARDSGPRSRFFAWFNRTFARLTERYKNGVHNLIMRPRAFRLIFMAITVAAVVLFNRIPTGFLPDEDQALLFGQVTMPPGATAEQTAALNKQMADYLLTAEKENVESVLTVSGFNFAGQAQNAGFAAIKLKDWSERPSARQSGAAVAGRAMQHFAGSRDGRVFVFQPPAVMELGNATGFDLQLEDRGQLGRDKFLATRNQLLGMAAQEVTLAGVRPNGLEDAPQYRLKIDREKANALGVSVSDLNATIQGALGSQYVNQFLRSGRVKQVYVQGDTTSRMSPSDLARWHVRNSSGKMAPFDAFLDGAWTLGPQKVESYNGLTSFEILGAPAPGHSTGEAMATMRRLIEKLPPGVGYEWTGLSYEEQKSGSQTAALYAISLTVVVLCLAALYESWAIPLSVLLVVPLGVIGAIVATLNSGLANDVYFQVGLLTTVGLAVKNAILIVEFAKAFFDNGATLAEAAIAAAGERLRPILMTSIAFVAGTLPLVFATGAGSASRIAIGTAVVGGMLSATLLAIYFVPAFFVAVSRAFRVRPNRVAESGATMTRDLSSEHTVR</sequence>
<reference evidence="11" key="1">
    <citation type="submission" date="2017-10" db="EMBL/GenBank/DDBJ databases">
        <title>Completed PacBio SMRT sequence of Methylosinus trichosporium OB3b reveals presence of a third large plasmid.</title>
        <authorList>
            <person name="Charles T.C."/>
            <person name="Lynch M.D.J."/>
            <person name="Heil J.R."/>
            <person name="Cheng J."/>
        </authorList>
    </citation>
    <scope>NUCLEOTIDE SEQUENCE [LARGE SCALE GENOMIC DNA]</scope>
    <source>
        <strain evidence="11">OB3b</strain>
        <plasmid evidence="11">pob3b1</plasmid>
    </source>
</reference>
<dbReference type="PANTHER" id="PTHR32063:SF13">
    <property type="entry name" value="MULTIDRUG EFFLUX PUMP SUBUNIT ACRB-RELATED"/>
    <property type="match status" value="1"/>
</dbReference>
<evidence type="ECO:0000256" key="8">
    <source>
        <dbReference type="ARBA" id="ARBA00023136"/>
    </source>
</evidence>
<dbReference type="KEGG" id="mtw:CQW49_21910"/>
<dbReference type="GO" id="GO:0009636">
    <property type="term" value="P:response to toxic substance"/>
    <property type="evidence" value="ECO:0007669"/>
    <property type="project" value="UniProtKB-ARBA"/>
</dbReference>
<evidence type="ECO:0000256" key="1">
    <source>
        <dbReference type="ARBA" id="ARBA00004429"/>
    </source>
</evidence>
<name>A0A2D2D6L5_METT3</name>
<evidence type="ECO:0000256" key="6">
    <source>
        <dbReference type="ARBA" id="ARBA00022692"/>
    </source>
</evidence>
<dbReference type="InterPro" id="IPR004764">
    <property type="entry name" value="MdtF-like"/>
</dbReference>
<feature type="transmembrane region" description="Helical" evidence="9">
    <location>
        <begin position="438"/>
        <end position="458"/>
    </location>
</feature>
<feature type="transmembrane region" description="Helical" evidence="9">
    <location>
        <begin position="538"/>
        <end position="557"/>
    </location>
</feature>
<organism evidence="10 11">
    <name type="scientific">Methylosinus trichosporium (strain ATCC 35070 / NCIMB 11131 / UNIQEM 75 / OB3b)</name>
    <dbReference type="NCBI Taxonomy" id="595536"/>
    <lineage>
        <taxon>Bacteria</taxon>
        <taxon>Pseudomonadati</taxon>
        <taxon>Pseudomonadota</taxon>
        <taxon>Alphaproteobacteria</taxon>
        <taxon>Hyphomicrobiales</taxon>
        <taxon>Methylocystaceae</taxon>
        <taxon>Methylosinus</taxon>
    </lineage>
</organism>
<keyword evidence="7 9" id="KW-1133">Transmembrane helix</keyword>
<keyword evidence="10" id="KW-0614">Plasmid</keyword>
<dbReference type="GO" id="GO:0005886">
    <property type="term" value="C:plasma membrane"/>
    <property type="evidence" value="ECO:0007669"/>
    <property type="project" value="UniProtKB-SubCell"/>
</dbReference>
<comment type="similarity">
    <text evidence="2 9">Belongs to the resistance-nodulation-cell division (RND) (TC 2.A.6) family.</text>
</comment>
<dbReference type="GO" id="GO:0042910">
    <property type="term" value="F:xenobiotic transmembrane transporter activity"/>
    <property type="evidence" value="ECO:0007669"/>
    <property type="project" value="TreeGrafter"/>
</dbReference>
<evidence type="ECO:0000256" key="7">
    <source>
        <dbReference type="ARBA" id="ARBA00022989"/>
    </source>
</evidence>
<protein>
    <recommendedName>
        <fullName evidence="9">Efflux pump membrane transporter</fullName>
    </recommendedName>
</protein>
<accession>A0A2D2D6L5</accession>
<keyword evidence="6 9" id="KW-0812">Transmembrane</keyword>
<feature type="transmembrane region" description="Helical" evidence="9">
    <location>
        <begin position="396"/>
        <end position="417"/>
    </location>
</feature>
<proteinExistence type="inferred from homology"/>
<keyword evidence="8 9" id="KW-0472">Membrane</keyword>
<keyword evidence="11" id="KW-1185">Reference proteome</keyword>
<evidence type="ECO:0000256" key="9">
    <source>
        <dbReference type="RuleBase" id="RU364070"/>
    </source>
</evidence>
<dbReference type="EMBL" id="CP023738">
    <property type="protein sequence ID" value="ATQ70646.1"/>
    <property type="molecule type" value="Genomic_DNA"/>
</dbReference>
<dbReference type="Gene3D" id="3.30.2090.10">
    <property type="entry name" value="Multidrug efflux transporter AcrB TolC docking domain, DN and DC subdomains"/>
    <property type="match status" value="2"/>
</dbReference>
<dbReference type="Gene3D" id="3.30.70.1430">
    <property type="entry name" value="Multidrug efflux transporter AcrB pore domain"/>
    <property type="match status" value="2"/>
</dbReference>
<feature type="transmembrane region" description="Helical" evidence="9">
    <location>
        <begin position="896"/>
        <end position="914"/>
    </location>
</feature>
<keyword evidence="3 9" id="KW-0813">Transport</keyword>
<dbReference type="Gene3D" id="1.20.1640.10">
    <property type="entry name" value="Multidrug efflux transporter AcrB transmembrane domain"/>
    <property type="match status" value="2"/>
</dbReference>